<feature type="binding site" evidence="5 7">
    <location>
        <position position="751"/>
    </location>
    <ligand>
        <name>substrate</name>
    </ligand>
</feature>
<reference evidence="9 10" key="1">
    <citation type="submission" date="2017-07" db="EMBL/GenBank/DDBJ databases">
        <title>Flavobacterium cyanobacteriorum sp. nov., isolated from cyanobacterial aggregates in a eutrophic lake.</title>
        <authorList>
            <person name="Cai H."/>
        </authorList>
    </citation>
    <scope>NUCLEOTIDE SEQUENCE [LARGE SCALE GENOMIC DNA]</scope>
    <source>
        <strain evidence="9 10">TH167</strain>
    </source>
</reference>
<dbReference type="EC" id="5.1.1.1" evidence="5"/>
<dbReference type="InterPro" id="IPR036615">
    <property type="entry name" value="Mur_ligase_C_dom_sf"/>
</dbReference>
<dbReference type="InterPro" id="IPR000821">
    <property type="entry name" value="Ala_racemase"/>
</dbReference>
<feature type="active site" description="Proton acceptor; specific for D-alanine" evidence="5">
    <location>
        <position position="476"/>
    </location>
</feature>
<proteinExistence type="inferred from homology"/>
<dbReference type="AlphaFoldDB" id="A0A255ZR08"/>
<dbReference type="SUPFAM" id="SSF63418">
    <property type="entry name" value="MurE/MurF N-terminal domain"/>
    <property type="match status" value="1"/>
</dbReference>
<dbReference type="GO" id="GO:0030170">
    <property type="term" value="F:pyridoxal phosphate binding"/>
    <property type="evidence" value="ECO:0007669"/>
    <property type="project" value="UniProtKB-UniRule"/>
</dbReference>
<dbReference type="Gene3D" id="3.90.190.20">
    <property type="entry name" value="Mur ligase, C-terminal domain"/>
    <property type="match status" value="1"/>
</dbReference>
<feature type="domain" description="Alanine racemase C-terminal" evidence="8">
    <location>
        <begin position="681"/>
        <end position="805"/>
    </location>
</feature>
<dbReference type="GO" id="GO:0016881">
    <property type="term" value="F:acid-amino acid ligase activity"/>
    <property type="evidence" value="ECO:0007669"/>
    <property type="project" value="InterPro"/>
</dbReference>
<gene>
    <name evidence="9" type="ORF">CHX27_10475</name>
</gene>
<dbReference type="PANTHER" id="PTHR30511">
    <property type="entry name" value="ALANINE RACEMASE"/>
    <property type="match status" value="1"/>
</dbReference>
<evidence type="ECO:0000256" key="4">
    <source>
        <dbReference type="ARBA" id="ARBA00023235"/>
    </source>
</evidence>
<dbReference type="PANTHER" id="PTHR30511:SF0">
    <property type="entry name" value="ALANINE RACEMASE, CATABOLIC-RELATED"/>
    <property type="match status" value="1"/>
</dbReference>
<organism evidence="9 10">
    <name type="scientific">Flavobacterium aurantiibacter</name>
    <dbReference type="NCBI Taxonomy" id="2023067"/>
    <lineage>
        <taxon>Bacteria</taxon>
        <taxon>Pseudomonadati</taxon>
        <taxon>Bacteroidota</taxon>
        <taxon>Flavobacteriia</taxon>
        <taxon>Flavobacteriales</taxon>
        <taxon>Flavobacteriaceae</taxon>
        <taxon>Flavobacterium</taxon>
    </lineage>
</organism>
<evidence type="ECO:0000256" key="3">
    <source>
        <dbReference type="ARBA" id="ARBA00022898"/>
    </source>
</evidence>
<feature type="binding site" evidence="5 7">
    <location>
        <position position="574"/>
    </location>
    <ligand>
        <name>substrate</name>
    </ligand>
</feature>
<dbReference type="GO" id="GO:0005829">
    <property type="term" value="C:cytosol"/>
    <property type="evidence" value="ECO:0007669"/>
    <property type="project" value="TreeGrafter"/>
</dbReference>
<evidence type="ECO:0000313" key="9">
    <source>
        <dbReference type="EMBL" id="OYQ43315.1"/>
    </source>
</evidence>
<evidence type="ECO:0000256" key="1">
    <source>
        <dbReference type="ARBA" id="ARBA00000316"/>
    </source>
</evidence>
<comment type="function">
    <text evidence="5">Catalyzes the interconversion of L-alanine and D-alanine. May also act on other amino acids.</text>
</comment>
<dbReference type="GO" id="GO:0005524">
    <property type="term" value="F:ATP binding"/>
    <property type="evidence" value="ECO:0007669"/>
    <property type="project" value="InterPro"/>
</dbReference>
<dbReference type="Gene3D" id="3.40.1390.10">
    <property type="entry name" value="MurE/MurF, N-terminal domain"/>
    <property type="match status" value="1"/>
</dbReference>
<dbReference type="Pfam" id="PF08245">
    <property type="entry name" value="Mur_ligase_M"/>
    <property type="match status" value="1"/>
</dbReference>
<protein>
    <recommendedName>
        <fullName evidence="5">Alanine racemase</fullName>
        <ecNumber evidence="5">5.1.1.1</ecNumber>
    </recommendedName>
</protein>
<keyword evidence="10" id="KW-1185">Reference proteome</keyword>
<dbReference type="UniPathway" id="UPA00042">
    <property type="reaction ID" value="UER00497"/>
</dbReference>
<dbReference type="InterPro" id="IPR035911">
    <property type="entry name" value="MurE/MurF_N"/>
</dbReference>
<keyword evidence="4 5" id="KW-0413">Isomerase</keyword>
<dbReference type="SMART" id="SM01005">
    <property type="entry name" value="Ala_racemase_C"/>
    <property type="match status" value="1"/>
</dbReference>
<keyword evidence="3 5" id="KW-0663">Pyridoxal phosphate</keyword>
<feature type="modified residue" description="N6-(pyridoxal phosphate)lysine" evidence="5 6">
    <location>
        <position position="476"/>
    </location>
</feature>
<evidence type="ECO:0000256" key="2">
    <source>
        <dbReference type="ARBA" id="ARBA00001933"/>
    </source>
</evidence>
<dbReference type="SUPFAM" id="SSF53244">
    <property type="entry name" value="MurD-like peptide ligases, peptide-binding domain"/>
    <property type="match status" value="1"/>
</dbReference>
<dbReference type="SUPFAM" id="SSF53623">
    <property type="entry name" value="MurD-like peptide ligases, catalytic domain"/>
    <property type="match status" value="1"/>
</dbReference>
<dbReference type="Gene3D" id="2.40.37.10">
    <property type="entry name" value="Lyase, Ornithine Decarboxylase, Chain A, domain 1"/>
    <property type="match status" value="1"/>
</dbReference>
<dbReference type="Pfam" id="PF01168">
    <property type="entry name" value="Ala_racemase_N"/>
    <property type="match status" value="1"/>
</dbReference>
<comment type="catalytic activity">
    <reaction evidence="1 5">
        <text>L-alanine = D-alanine</text>
        <dbReference type="Rhea" id="RHEA:20249"/>
        <dbReference type="ChEBI" id="CHEBI:57416"/>
        <dbReference type="ChEBI" id="CHEBI:57972"/>
        <dbReference type="EC" id="5.1.1.1"/>
    </reaction>
</comment>
<dbReference type="InterPro" id="IPR009006">
    <property type="entry name" value="Ala_racemase/Decarboxylase_C"/>
</dbReference>
<dbReference type="HAMAP" id="MF_01201">
    <property type="entry name" value="Ala_racemase"/>
    <property type="match status" value="1"/>
</dbReference>
<dbReference type="InterPro" id="IPR001608">
    <property type="entry name" value="Ala_racemase_N"/>
</dbReference>
<evidence type="ECO:0000256" key="7">
    <source>
        <dbReference type="PIRSR" id="PIRSR600821-52"/>
    </source>
</evidence>
<evidence type="ECO:0000259" key="8">
    <source>
        <dbReference type="SMART" id="SM01005"/>
    </source>
</evidence>
<comment type="similarity">
    <text evidence="5">Belongs to the alanine racemase family.</text>
</comment>
<sequence>MFSWKEICSLLTKTEIPTDDFLFTHISTDSRSGNNNEKTVFFALSGPNFNGADFIGKAAEQGVRYFVSEQDYRGKVPGIQVLLVPNVLQALQKLAASHRAKFALPVIAITGSNGKTVVKEWLYYLLSPDYYIAKSPKSYNSQVGVALSVLTLEQQHTLGIFEAGISTTNEMQALADMLQPEIAVLTNIYSAHDAGFENRAQKFSEKAKLYTSARLVIGEYETFEQFTKIDQRFYTWSFSNTSAQIYIQKEELAHTTRLEIQTNSKTFSLSLPFTDGASIQNAAHCITTMLALKIDFQIIANRISSLPQVNMRLSIKNGVRNLQIIDDSYSADLQSLQIALDFLKNQSSALKKILVLSDFAESDAHTLSKIEQLLHQYDLAEIVTVGEWSREIKGTALRKHFETTAAFLQDETLRNWSDASVLIKGARKFEFEKILKILEQQKHETVLEINLSALTHNLNHYKSKLKPGVKLMVMVKAFGYGNGGEEIARLLEFNKVDYLGVAFADEGVKLRQAGISVPIMVLNPESTAFDEIIQYQLEPEIYSFRALNAFAEATRKVGATAYPVHVKIDTGMHRLGFAPDSVADLAQELTNVPELEVRSVLSHLAASDDLNERSFTEQQIERFLQATEVLQKQLSKKFYRHILNTSGLINYPEAQFEMVRLGIGLYGLASSDEEQNQLETVGTLKSIISQIHELQAGETVGYNRRFKAKEKTSIATIPIGYADGIPRFWGNENGYVIIHEQPAPIVGSVCMDMLMVDVSAIACREGDAVIVFGKRPTVQEIAKAGSTISYEILTGISQRVKRIFFRE</sequence>
<dbReference type="PRINTS" id="PR00992">
    <property type="entry name" value="ALARACEMASE"/>
</dbReference>
<accession>A0A255ZR08</accession>
<dbReference type="RefSeq" id="WP_094486730.1">
    <property type="nucleotide sequence ID" value="NZ_NOXX01000206.1"/>
</dbReference>
<comment type="caution">
    <text evidence="9">The sequence shown here is derived from an EMBL/GenBank/DDBJ whole genome shotgun (WGS) entry which is preliminary data.</text>
</comment>
<dbReference type="CDD" id="cd00430">
    <property type="entry name" value="PLPDE_III_AR"/>
    <property type="match status" value="1"/>
</dbReference>
<dbReference type="GO" id="GO:0008784">
    <property type="term" value="F:alanine racemase activity"/>
    <property type="evidence" value="ECO:0007669"/>
    <property type="project" value="UniProtKB-UniRule"/>
</dbReference>
<dbReference type="NCBIfam" id="TIGR00492">
    <property type="entry name" value="alr"/>
    <property type="match status" value="1"/>
</dbReference>
<dbReference type="EMBL" id="NOXX01000206">
    <property type="protein sequence ID" value="OYQ43315.1"/>
    <property type="molecule type" value="Genomic_DNA"/>
</dbReference>
<evidence type="ECO:0000313" key="10">
    <source>
        <dbReference type="Proteomes" id="UP000216035"/>
    </source>
</evidence>
<dbReference type="InterPro" id="IPR029066">
    <property type="entry name" value="PLP-binding_barrel"/>
</dbReference>
<feature type="active site" description="Proton acceptor; specific for L-alanine" evidence="5">
    <location>
        <position position="702"/>
    </location>
</feature>
<dbReference type="Proteomes" id="UP000216035">
    <property type="component" value="Unassembled WGS sequence"/>
</dbReference>
<comment type="pathway">
    <text evidence="5">Amino-acid biosynthesis; D-alanine biosynthesis; D-alanine from L-alanine: step 1/1.</text>
</comment>
<dbReference type="Pfam" id="PF00842">
    <property type="entry name" value="Ala_racemase_C"/>
    <property type="match status" value="1"/>
</dbReference>
<dbReference type="SUPFAM" id="SSF51419">
    <property type="entry name" value="PLP-binding barrel"/>
    <property type="match status" value="1"/>
</dbReference>
<comment type="cofactor">
    <cofactor evidence="2 5 6">
        <name>pyridoxal 5'-phosphate</name>
        <dbReference type="ChEBI" id="CHEBI:597326"/>
    </cofactor>
</comment>
<dbReference type="NCBIfam" id="NF008897">
    <property type="entry name" value="PRK11930.1"/>
    <property type="match status" value="1"/>
</dbReference>
<dbReference type="SUPFAM" id="SSF50621">
    <property type="entry name" value="Alanine racemase C-terminal domain-like"/>
    <property type="match status" value="1"/>
</dbReference>
<evidence type="ECO:0000256" key="6">
    <source>
        <dbReference type="PIRSR" id="PIRSR600821-50"/>
    </source>
</evidence>
<evidence type="ECO:0000256" key="5">
    <source>
        <dbReference type="HAMAP-Rule" id="MF_01201"/>
    </source>
</evidence>
<dbReference type="InterPro" id="IPR013221">
    <property type="entry name" value="Mur_ligase_cen"/>
</dbReference>
<dbReference type="OrthoDB" id="9801978at2"/>
<dbReference type="FunFam" id="3.20.20.10:FF:000002">
    <property type="entry name" value="Alanine racemase"/>
    <property type="match status" value="1"/>
</dbReference>
<dbReference type="Gene3D" id="3.40.1190.10">
    <property type="entry name" value="Mur-like, catalytic domain"/>
    <property type="match status" value="1"/>
</dbReference>
<dbReference type="GO" id="GO:0030632">
    <property type="term" value="P:D-alanine biosynthetic process"/>
    <property type="evidence" value="ECO:0007669"/>
    <property type="project" value="UniProtKB-UniRule"/>
</dbReference>
<name>A0A255ZR08_9FLAO</name>
<dbReference type="InterPro" id="IPR011079">
    <property type="entry name" value="Ala_racemase_C"/>
</dbReference>
<dbReference type="InterPro" id="IPR036565">
    <property type="entry name" value="Mur-like_cat_sf"/>
</dbReference>
<dbReference type="Gene3D" id="3.20.20.10">
    <property type="entry name" value="Alanine racemase"/>
    <property type="match status" value="1"/>
</dbReference>